<dbReference type="VEuPathDB" id="FungiDB:A1Q1_06367"/>
<evidence type="ECO:0000256" key="2">
    <source>
        <dbReference type="SAM" id="MobiDB-lite"/>
    </source>
</evidence>
<feature type="domain" description="RING-type" evidence="4">
    <location>
        <begin position="216"/>
        <end position="276"/>
    </location>
</feature>
<dbReference type="Pfam" id="PF13639">
    <property type="entry name" value="zf-RING_2"/>
    <property type="match status" value="1"/>
</dbReference>
<reference evidence="5 6" key="1">
    <citation type="journal article" date="2012" name="Eukaryot. Cell">
        <title>Draft genome sequence of CBS 2479, the standard type strain of Trichosporon asahii.</title>
        <authorList>
            <person name="Yang R.Y."/>
            <person name="Li H.T."/>
            <person name="Zhu H."/>
            <person name="Zhou G.P."/>
            <person name="Wang M."/>
            <person name="Wang L."/>
        </authorList>
    </citation>
    <scope>NUCLEOTIDE SEQUENCE [LARGE SCALE GENOMIC DNA]</scope>
    <source>
        <strain evidence="6">ATCC 90039 / CBS 2479 / JCM 2466 / KCTC 7840 / NCYC 2677 / UAMH 7654</strain>
    </source>
</reference>
<dbReference type="OrthoDB" id="3219336at2759"/>
<keyword evidence="1" id="KW-0479">Metal-binding</keyword>
<gene>
    <name evidence="5" type="ORF">A1Q1_06367</name>
</gene>
<evidence type="ECO:0000313" key="6">
    <source>
        <dbReference type="Proteomes" id="UP000002748"/>
    </source>
</evidence>
<organism evidence="5 6">
    <name type="scientific">Trichosporon asahii var. asahii (strain ATCC 90039 / CBS 2479 / JCM 2466 / KCTC 7840 / NBRC 103889/ NCYC 2677 / UAMH 7654)</name>
    <name type="common">Yeast</name>
    <dbReference type="NCBI Taxonomy" id="1186058"/>
    <lineage>
        <taxon>Eukaryota</taxon>
        <taxon>Fungi</taxon>
        <taxon>Dikarya</taxon>
        <taxon>Basidiomycota</taxon>
        <taxon>Agaricomycotina</taxon>
        <taxon>Tremellomycetes</taxon>
        <taxon>Trichosporonales</taxon>
        <taxon>Trichosporonaceae</taxon>
        <taxon>Trichosporon</taxon>
    </lineage>
</organism>
<dbReference type="HOGENOM" id="CLU_980675_0_0_1"/>
<keyword evidence="3" id="KW-0812">Transmembrane</keyword>
<sequence length="284" mass="31830">MLDLAIDIIQLLLSSTIVVASIAYMRLADVRGYKCSQSALLGFNLPWFIGLAVADAFSLAYTWKVRKVREQQRRWLQQLARLTRLGAGVGAAGEEPGNFVPPRRPHRRSVSGKDATTCNTRKARCLRQPEILTLELILLLMTWVYLGNTCAVRPAIKHYIKQWRPAIVPRLPVACAPSTSGYPFVQRVCYVPSDSKYSACNLPHPPIELDADSAMCSVCFDDFEGPESHVKRRLLRKQGPVTAPTLWKTRCGHVFHEKCLLEWFKTSRGSICPYCNQDAAAVTV</sequence>
<dbReference type="EMBL" id="ALBS01000331">
    <property type="protein sequence ID" value="EJT45229.1"/>
    <property type="molecule type" value="Genomic_DNA"/>
</dbReference>
<dbReference type="InterPro" id="IPR013083">
    <property type="entry name" value="Znf_RING/FYVE/PHD"/>
</dbReference>
<evidence type="ECO:0000313" key="5">
    <source>
        <dbReference type="EMBL" id="EJT45229.1"/>
    </source>
</evidence>
<keyword evidence="3" id="KW-1133">Transmembrane helix</keyword>
<dbReference type="SUPFAM" id="SSF57850">
    <property type="entry name" value="RING/U-box"/>
    <property type="match status" value="1"/>
</dbReference>
<dbReference type="RefSeq" id="XP_014176956.1">
    <property type="nucleotide sequence ID" value="XM_014321481.1"/>
</dbReference>
<dbReference type="InterPro" id="IPR051826">
    <property type="entry name" value="E3_ubiquitin-ligase_domain"/>
</dbReference>
<dbReference type="InterPro" id="IPR001841">
    <property type="entry name" value="Znf_RING"/>
</dbReference>
<feature type="transmembrane region" description="Helical" evidence="3">
    <location>
        <begin position="45"/>
        <end position="63"/>
    </location>
</feature>
<accession>J6ELQ6</accession>
<keyword evidence="1" id="KW-0862">Zinc</keyword>
<dbReference type="Proteomes" id="UP000002748">
    <property type="component" value="Unassembled WGS sequence"/>
</dbReference>
<protein>
    <recommendedName>
        <fullName evidence="4">RING-type domain-containing protein</fullName>
    </recommendedName>
</protein>
<dbReference type="GO" id="GO:0061630">
    <property type="term" value="F:ubiquitin protein ligase activity"/>
    <property type="evidence" value="ECO:0007669"/>
    <property type="project" value="TreeGrafter"/>
</dbReference>
<keyword evidence="1" id="KW-0863">Zinc-finger</keyword>
<dbReference type="PROSITE" id="PS50089">
    <property type="entry name" value="ZF_RING_2"/>
    <property type="match status" value="1"/>
</dbReference>
<dbReference type="GeneID" id="25989879"/>
<keyword evidence="3" id="KW-0472">Membrane</keyword>
<feature type="transmembrane region" description="Helical" evidence="3">
    <location>
        <begin position="7"/>
        <end position="25"/>
    </location>
</feature>
<dbReference type="GO" id="GO:0008270">
    <property type="term" value="F:zinc ion binding"/>
    <property type="evidence" value="ECO:0007669"/>
    <property type="project" value="UniProtKB-KW"/>
</dbReference>
<dbReference type="SMART" id="SM00184">
    <property type="entry name" value="RING"/>
    <property type="match status" value="1"/>
</dbReference>
<evidence type="ECO:0000259" key="4">
    <source>
        <dbReference type="PROSITE" id="PS50089"/>
    </source>
</evidence>
<evidence type="ECO:0000256" key="1">
    <source>
        <dbReference type="PROSITE-ProRule" id="PRU00175"/>
    </source>
</evidence>
<dbReference type="GO" id="GO:0006511">
    <property type="term" value="P:ubiquitin-dependent protein catabolic process"/>
    <property type="evidence" value="ECO:0007669"/>
    <property type="project" value="TreeGrafter"/>
</dbReference>
<comment type="caution">
    <text evidence="5">The sequence shown here is derived from an EMBL/GenBank/DDBJ whole genome shotgun (WGS) entry which is preliminary data.</text>
</comment>
<proteinExistence type="predicted"/>
<dbReference type="AlphaFoldDB" id="J6ELQ6"/>
<feature type="region of interest" description="Disordered" evidence="2">
    <location>
        <begin position="93"/>
        <end position="115"/>
    </location>
</feature>
<dbReference type="KEGG" id="tasa:A1Q1_06367"/>
<name>J6ELQ6_TRIAS</name>
<dbReference type="Gene3D" id="3.30.40.10">
    <property type="entry name" value="Zinc/RING finger domain, C3HC4 (zinc finger)"/>
    <property type="match status" value="1"/>
</dbReference>
<dbReference type="PANTHER" id="PTHR22765">
    <property type="entry name" value="RING FINGER AND PROTEASE ASSOCIATED DOMAIN-CONTAINING"/>
    <property type="match status" value="1"/>
</dbReference>
<evidence type="ECO:0000256" key="3">
    <source>
        <dbReference type="SAM" id="Phobius"/>
    </source>
</evidence>